<dbReference type="RefSeq" id="XP_001310586.1">
    <property type="nucleotide sequence ID" value="XM_001310585.1"/>
</dbReference>
<dbReference type="SMR" id="A2FBQ9"/>
<dbReference type="PANTHER" id="PTHR45661:SF3">
    <property type="entry name" value="IG-LIKE DOMAIN-CONTAINING PROTEIN"/>
    <property type="match status" value="1"/>
</dbReference>
<dbReference type="STRING" id="5722.A2FBQ9"/>
<reference evidence="1" key="2">
    <citation type="journal article" date="2007" name="Science">
        <title>Draft genome sequence of the sexually transmitted pathogen Trichomonas vaginalis.</title>
        <authorList>
            <person name="Carlton J.M."/>
            <person name="Hirt R.P."/>
            <person name="Silva J.C."/>
            <person name="Delcher A.L."/>
            <person name="Schatz M."/>
            <person name="Zhao Q."/>
            <person name="Wortman J.R."/>
            <person name="Bidwell S.L."/>
            <person name="Alsmark U.C.M."/>
            <person name="Besteiro S."/>
            <person name="Sicheritz-Ponten T."/>
            <person name="Noel C.J."/>
            <person name="Dacks J.B."/>
            <person name="Foster P.G."/>
            <person name="Simillion C."/>
            <person name="Van de Peer Y."/>
            <person name="Miranda-Saavedra D."/>
            <person name="Barton G.J."/>
            <person name="Westrop G.D."/>
            <person name="Mueller S."/>
            <person name="Dessi D."/>
            <person name="Fiori P.L."/>
            <person name="Ren Q."/>
            <person name="Paulsen I."/>
            <person name="Zhang H."/>
            <person name="Bastida-Corcuera F.D."/>
            <person name="Simoes-Barbosa A."/>
            <person name="Brown M.T."/>
            <person name="Hayes R.D."/>
            <person name="Mukherjee M."/>
            <person name="Okumura C.Y."/>
            <person name="Schneider R."/>
            <person name="Smith A.J."/>
            <person name="Vanacova S."/>
            <person name="Villalvazo M."/>
            <person name="Haas B.J."/>
            <person name="Pertea M."/>
            <person name="Feldblyum T.V."/>
            <person name="Utterback T.R."/>
            <person name="Shu C.L."/>
            <person name="Osoegawa K."/>
            <person name="de Jong P.J."/>
            <person name="Hrdy I."/>
            <person name="Horvathova L."/>
            <person name="Zubacova Z."/>
            <person name="Dolezal P."/>
            <person name="Malik S.B."/>
            <person name="Logsdon J.M. Jr."/>
            <person name="Henze K."/>
            <person name="Gupta A."/>
            <person name="Wang C.C."/>
            <person name="Dunne R.L."/>
            <person name="Upcroft J.A."/>
            <person name="Upcroft P."/>
            <person name="White O."/>
            <person name="Salzberg S.L."/>
            <person name="Tang P."/>
            <person name="Chiu C.-H."/>
            <person name="Lee Y.-S."/>
            <person name="Embley T.M."/>
            <person name="Coombs G.H."/>
            <person name="Mottram J.C."/>
            <person name="Tachezy J."/>
            <person name="Fraser-Liggett C.M."/>
            <person name="Johnson P.J."/>
        </authorList>
    </citation>
    <scope>NUCLEOTIDE SEQUENCE [LARGE SCALE GENOMIC DNA]</scope>
    <source>
        <strain evidence="1">G3</strain>
    </source>
</reference>
<dbReference type="SUPFAM" id="SSF52058">
    <property type="entry name" value="L domain-like"/>
    <property type="match status" value="2"/>
</dbReference>
<dbReference type="OrthoDB" id="6363818at2759"/>
<accession>A2FBQ9</accession>
<dbReference type="Pfam" id="PF13306">
    <property type="entry name" value="LRR_5"/>
    <property type="match status" value="5"/>
</dbReference>
<reference evidence="1" key="1">
    <citation type="submission" date="2006-10" db="EMBL/GenBank/DDBJ databases">
        <authorList>
            <person name="Amadeo P."/>
            <person name="Zhao Q."/>
            <person name="Wortman J."/>
            <person name="Fraser-Liggett C."/>
            <person name="Carlton J."/>
        </authorList>
    </citation>
    <scope>NUCLEOTIDE SEQUENCE</scope>
    <source>
        <strain evidence="1">G3</strain>
    </source>
</reference>
<dbReference type="InterPro" id="IPR032675">
    <property type="entry name" value="LRR_dom_sf"/>
</dbReference>
<keyword evidence="2" id="KW-1185">Reference proteome</keyword>
<dbReference type="EMBL" id="DS113706">
    <property type="protein sequence ID" value="EAX97656.1"/>
    <property type="molecule type" value="Genomic_DNA"/>
</dbReference>
<protein>
    <submittedName>
        <fullName evidence="1">Surface antigen BspA-like</fullName>
    </submittedName>
</protein>
<dbReference type="InterPro" id="IPR026906">
    <property type="entry name" value="LRR_5"/>
</dbReference>
<dbReference type="VEuPathDB" id="TrichDB:TVAG_229230"/>
<dbReference type="InParanoid" id="A2FBQ9"/>
<sequence length="694" mass="76787">MTNLVRFTFPSSVTNIPNNCFLKCTKLSQIDIPFDSNITSIGKWILHATLVTEFNIPAKVNNIASAFLEYSNLQSLSADRLNQYFYVQNSILIEASSKTVHSYPPKKSGPVTIPEGINSIGYASFSSCKITSVTFPTNLTLISDLAFQDTRLSEVIIPDSVSSIGGSAFALCSSLKYVKLPNKLVSLRSNCFKRTNLSSIDLPDTLKIINENCFIECPNLKEVVLPENLDTLNGKVFDTTTNLVFKQNSNFYINQDYVILTKDNSTLVQYIGGNEAKEISVHSNVNEIKASAFSNKNLLAKVIFTSDSKLRIIQNNAFYNCQNMKFIELPAQLTIIKDSAFFNCSKLESISLSFCDTIGISSFENCKNLKSVSMEDSPLTSIPKSCFSGCSSLTNIKLPSLLTTIDQSSFFGCSSLSKVTFHDKISSIGDSSFKQCNLQQVDISFCINLTEITENCFSDNLLLTEIKLPQNITTLGSYCFSNTGLKEFTCPLSLQRINSNSFMSCESLSTLIIPSDCKLNFIGAGSFRNCFSISNISCNSKNYKVITGALFDSALSSLILFPPASDVKFFSLPGTTTNIGEGAFMSCINLLSIMIPSNSVQQISQNAFEGCRNLKMINIPICVKIIGQDAFKDCDQLSCGCQIENRNKTFLFELIEKSKLPRRCIKNCEELCSFKNMKCITSQFLIHPFIVMLL</sequence>
<organism evidence="1 2">
    <name type="scientific">Trichomonas vaginalis (strain ATCC PRA-98 / G3)</name>
    <dbReference type="NCBI Taxonomy" id="412133"/>
    <lineage>
        <taxon>Eukaryota</taxon>
        <taxon>Metamonada</taxon>
        <taxon>Parabasalia</taxon>
        <taxon>Trichomonadida</taxon>
        <taxon>Trichomonadidae</taxon>
        <taxon>Trichomonas</taxon>
    </lineage>
</organism>
<proteinExistence type="predicted"/>
<gene>
    <name evidence="1" type="ORF">TVAG_229230</name>
</gene>
<dbReference type="Proteomes" id="UP000001542">
    <property type="component" value="Unassembled WGS sequence"/>
</dbReference>
<name>A2FBQ9_TRIV3</name>
<evidence type="ECO:0000313" key="1">
    <source>
        <dbReference type="EMBL" id="EAX97656.1"/>
    </source>
</evidence>
<dbReference type="Gene3D" id="3.80.10.10">
    <property type="entry name" value="Ribonuclease Inhibitor"/>
    <property type="match status" value="4"/>
</dbReference>
<evidence type="ECO:0000313" key="2">
    <source>
        <dbReference type="Proteomes" id="UP000001542"/>
    </source>
</evidence>
<dbReference type="AlphaFoldDB" id="A2FBQ9"/>
<dbReference type="KEGG" id="tva:4755443"/>
<dbReference type="InterPro" id="IPR053139">
    <property type="entry name" value="Surface_bspA-like"/>
</dbReference>
<dbReference type="PANTHER" id="PTHR45661">
    <property type="entry name" value="SURFACE ANTIGEN"/>
    <property type="match status" value="1"/>
</dbReference>
<dbReference type="VEuPathDB" id="TrichDB:TVAGG3_0717820"/>